<keyword evidence="2" id="KW-0444">Lipid biosynthesis</keyword>
<sequence length="252" mass="29435">MKAEKKILPDISNHRYSVSIAQTDEEIEDALTLRYDIFYKELNREFNSNQSIDRDEYDDQCHHLIVKENQTERVIGTYRLQTYEQAAVGNGFYSESLFNLTDLPQHVLEQSFEVGRACIEEEHRSGRVLFLLWKGFAGYLKAFNKRYLLGSLGIPAETAEEGLAIYQNFRENGDLDETYRVSAKEVYRQKEGDKQLASKEHFEAPQLLQNYLDIGCTIISKPAYHPKLKLMYVMIFLDVEEISDRTRRMFFG</sequence>
<dbReference type="PANTHER" id="PTHR37323:SF1">
    <property type="entry name" value="L-ORNITHINE N(ALPHA)-ACYLTRANSFERASE"/>
    <property type="match status" value="1"/>
</dbReference>
<dbReference type="InterPro" id="IPR052351">
    <property type="entry name" value="Ornithine_N-alpha-AT"/>
</dbReference>
<dbReference type="EMBL" id="FXTP01000008">
    <property type="protein sequence ID" value="SMO70876.1"/>
    <property type="molecule type" value="Genomic_DNA"/>
</dbReference>
<dbReference type="GO" id="GO:0016746">
    <property type="term" value="F:acyltransferase activity"/>
    <property type="evidence" value="ECO:0007669"/>
    <property type="project" value="UniProtKB-KW"/>
</dbReference>
<proteinExistence type="predicted"/>
<dbReference type="SUPFAM" id="SSF55729">
    <property type="entry name" value="Acyl-CoA N-acyltransferases (Nat)"/>
    <property type="match status" value="1"/>
</dbReference>
<protein>
    <submittedName>
        <fullName evidence="6">Hemolysin</fullName>
    </submittedName>
</protein>
<evidence type="ECO:0000256" key="1">
    <source>
        <dbReference type="ARBA" id="ARBA00005189"/>
    </source>
</evidence>
<organism evidence="6 7">
    <name type="scientific">Gracilimonas mengyeensis</name>
    <dbReference type="NCBI Taxonomy" id="1302730"/>
    <lineage>
        <taxon>Bacteria</taxon>
        <taxon>Pseudomonadati</taxon>
        <taxon>Balneolota</taxon>
        <taxon>Balneolia</taxon>
        <taxon>Balneolales</taxon>
        <taxon>Balneolaceae</taxon>
        <taxon>Gracilimonas</taxon>
    </lineage>
</organism>
<evidence type="ECO:0000256" key="2">
    <source>
        <dbReference type="ARBA" id="ARBA00022516"/>
    </source>
</evidence>
<evidence type="ECO:0000256" key="4">
    <source>
        <dbReference type="ARBA" id="ARBA00023098"/>
    </source>
</evidence>
<keyword evidence="7" id="KW-1185">Reference proteome</keyword>
<name>A0A521DGX4_9BACT</name>
<keyword evidence="3" id="KW-0808">Transferase</keyword>
<dbReference type="PANTHER" id="PTHR37323">
    <property type="entry name" value="GCN5-RELATED N-ACETYLTRANSFERASE"/>
    <property type="match status" value="1"/>
</dbReference>
<dbReference type="InterPro" id="IPR016181">
    <property type="entry name" value="Acyl_CoA_acyltransferase"/>
</dbReference>
<evidence type="ECO:0000256" key="3">
    <source>
        <dbReference type="ARBA" id="ARBA00022679"/>
    </source>
</evidence>
<evidence type="ECO:0000313" key="6">
    <source>
        <dbReference type="EMBL" id="SMO70876.1"/>
    </source>
</evidence>
<dbReference type="Gene3D" id="3.40.630.30">
    <property type="match status" value="1"/>
</dbReference>
<gene>
    <name evidence="6" type="ORF">SAMN06265219_108165</name>
</gene>
<comment type="pathway">
    <text evidence="1">Lipid metabolism.</text>
</comment>
<dbReference type="GO" id="GO:0006629">
    <property type="term" value="P:lipid metabolic process"/>
    <property type="evidence" value="ECO:0007669"/>
    <property type="project" value="UniProtKB-KW"/>
</dbReference>
<dbReference type="RefSeq" id="WP_142454623.1">
    <property type="nucleotide sequence ID" value="NZ_FXTP01000008.1"/>
</dbReference>
<accession>A0A521DGX4</accession>
<keyword evidence="4" id="KW-0443">Lipid metabolism</keyword>
<dbReference type="Pfam" id="PF13444">
    <property type="entry name" value="Acetyltransf_5"/>
    <property type="match status" value="1"/>
</dbReference>
<evidence type="ECO:0000313" key="7">
    <source>
        <dbReference type="Proteomes" id="UP000317557"/>
    </source>
</evidence>
<dbReference type="AlphaFoldDB" id="A0A521DGX4"/>
<reference evidence="6 7" key="1">
    <citation type="submission" date="2017-05" db="EMBL/GenBank/DDBJ databases">
        <authorList>
            <person name="Varghese N."/>
            <person name="Submissions S."/>
        </authorList>
    </citation>
    <scope>NUCLEOTIDE SEQUENCE [LARGE SCALE GENOMIC DNA]</scope>
    <source>
        <strain evidence="6 7">DSM 21985</strain>
    </source>
</reference>
<dbReference type="Proteomes" id="UP000317557">
    <property type="component" value="Unassembled WGS sequence"/>
</dbReference>
<keyword evidence="5" id="KW-0012">Acyltransferase</keyword>
<evidence type="ECO:0000256" key="5">
    <source>
        <dbReference type="ARBA" id="ARBA00023315"/>
    </source>
</evidence>
<dbReference type="OrthoDB" id="1113830at2"/>